<proteinExistence type="predicted"/>
<dbReference type="AlphaFoldDB" id="A0A0E9T4J4"/>
<organism evidence="1">
    <name type="scientific">Anguilla anguilla</name>
    <name type="common">European freshwater eel</name>
    <name type="synonym">Muraena anguilla</name>
    <dbReference type="NCBI Taxonomy" id="7936"/>
    <lineage>
        <taxon>Eukaryota</taxon>
        <taxon>Metazoa</taxon>
        <taxon>Chordata</taxon>
        <taxon>Craniata</taxon>
        <taxon>Vertebrata</taxon>
        <taxon>Euteleostomi</taxon>
        <taxon>Actinopterygii</taxon>
        <taxon>Neopterygii</taxon>
        <taxon>Teleostei</taxon>
        <taxon>Anguilliformes</taxon>
        <taxon>Anguillidae</taxon>
        <taxon>Anguilla</taxon>
    </lineage>
</organism>
<dbReference type="EMBL" id="GBXM01060687">
    <property type="protein sequence ID" value="JAH47890.1"/>
    <property type="molecule type" value="Transcribed_RNA"/>
</dbReference>
<accession>A0A0E9T4J4</accession>
<evidence type="ECO:0000313" key="1">
    <source>
        <dbReference type="EMBL" id="JAH47890.1"/>
    </source>
</evidence>
<name>A0A0E9T4J4_ANGAN</name>
<protein>
    <submittedName>
        <fullName evidence="1">Uncharacterized protein</fullName>
    </submittedName>
</protein>
<reference evidence="1" key="1">
    <citation type="submission" date="2014-11" db="EMBL/GenBank/DDBJ databases">
        <authorList>
            <person name="Amaro Gonzalez C."/>
        </authorList>
    </citation>
    <scope>NUCLEOTIDE SEQUENCE</scope>
</reference>
<reference evidence="1" key="2">
    <citation type="journal article" date="2015" name="Fish Shellfish Immunol.">
        <title>Early steps in the European eel (Anguilla anguilla)-Vibrio vulnificus interaction in the gills: Role of the RtxA13 toxin.</title>
        <authorList>
            <person name="Callol A."/>
            <person name="Pajuelo D."/>
            <person name="Ebbesson L."/>
            <person name="Teles M."/>
            <person name="MacKenzie S."/>
            <person name="Amaro C."/>
        </authorList>
    </citation>
    <scope>NUCLEOTIDE SEQUENCE</scope>
</reference>
<sequence>MADRAHAVILLANSIVKNKACALHQNVCCHSHSVL</sequence>